<dbReference type="SUPFAM" id="SSF53850">
    <property type="entry name" value="Periplasmic binding protein-like II"/>
    <property type="match status" value="1"/>
</dbReference>
<protein>
    <submittedName>
        <fullName evidence="5">Extracellular solute-binding protein</fullName>
    </submittedName>
</protein>
<sequence length="470" mass="50785">MSDDAKSLDPKSLDPKSLDAKSPARSRTKLSRRQFVAATAATTAALVTAPYVRGAHAAGKLTMGFWDHWVPGANKASQDLVAEWAAKEKVEVSIDYIPSQGNKNLLTIAAEAQAKSGHDILAMPTWWPHANAELLEPVNDIMEPLIKQNGEVNGTVKYLGQAGGKWLGVPSCVGSQIKGPCSRIDLLKQHAGIDVQELYPVGQPAKADGWTTDSFLKAAEACHKAGVPFGIGLGETTDSVDTAGAFFLAFGAQLVDAKGDIKVKSDEVKQALEFYKKLISFLPPDVAAWDDASNNKWLVSGRGAMIMNPPSSWAVAKRDAPQIAEQLWTHGFPKGPKGRYAPFLPYFWNIWAFSKNKEAAKSLLVFLSQPDSVEKMVNASGGYDLPAFEKLTTFKVWAEAGPPKGTLYHYPNPNNHQTLSIAASPAPPKIAQQIYAQGTLTKMCLKYAQGASLNDTLAWAEGECEGFMRS</sequence>
<dbReference type="NCBIfam" id="TIGR01409">
    <property type="entry name" value="TAT_signal_seq"/>
    <property type="match status" value="1"/>
</dbReference>
<proteinExistence type="inferred from homology"/>
<dbReference type="GO" id="GO:0042597">
    <property type="term" value="C:periplasmic space"/>
    <property type="evidence" value="ECO:0007669"/>
    <property type="project" value="UniProtKB-SubCell"/>
</dbReference>
<keyword evidence="3" id="KW-0574">Periplasm</keyword>
<reference evidence="5" key="1">
    <citation type="submission" date="2020-07" db="EMBL/GenBank/DDBJ databases">
        <title>Huge and variable diversity of episymbiotic CPR bacteria and DPANN archaea in groundwater ecosystems.</title>
        <authorList>
            <person name="He C.Y."/>
            <person name="Keren R."/>
            <person name="Whittaker M."/>
            <person name="Farag I.F."/>
            <person name="Doudna J."/>
            <person name="Cate J.H.D."/>
            <person name="Banfield J.F."/>
        </authorList>
    </citation>
    <scope>NUCLEOTIDE SEQUENCE</scope>
    <source>
        <strain evidence="5">NC_groundwater_1818_Pr3_B-0.1um_66_35</strain>
    </source>
</reference>
<comment type="caution">
    <text evidence="5">The sequence shown here is derived from an EMBL/GenBank/DDBJ whole genome shotgun (WGS) entry which is preliminary data.</text>
</comment>
<dbReference type="EMBL" id="JACRJB010000063">
    <property type="protein sequence ID" value="MBI5132174.1"/>
    <property type="molecule type" value="Genomic_DNA"/>
</dbReference>
<evidence type="ECO:0000256" key="1">
    <source>
        <dbReference type="ARBA" id="ARBA00004418"/>
    </source>
</evidence>
<evidence type="ECO:0000313" key="5">
    <source>
        <dbReference type="EMBL" id="MBI5132174.1"/>
    </source>
</evidence>
<evidence type="ECO:0000256" key="2">
    <source>
        <dbReference type="ARBA" id="ARBA00008520"/>
    </source>
</evidence>
<dbReference type="Gene3D" id="3.40.190.10">
    <property type="entry name" value="Periplasmic binding protein-like II"/>
    <property type="match status" value="1"/>
</dbReference>
<dbReference type="Proteomes" id="UP000782519">
    <property type="component" value="Unassembled WGS sequence"/>
</dbReference>
<feature type="compositionally biased region" description="Basic and acidic residues" evidence="4">
    <location>
        <begin position="1"/>
        <end position="19"/>
    </location>
</feature>
<dbReference type="AlphaFoldDB" id="A0A933S1S4"/>
<dbReference type="PROSITE" id="PS51318">
    <property type="entry name" value="TAT"/>
    <property type="match status" value="1"/>
</dbReference>
<evidence type="ECO:0000256" key="4">
    <source>
        <dbReference type="SAM" id="MobiDB-lite"/>
    </source>
</evidence>
<dbReference type="InterPro" id="IPR019546">
    <property type="entry name" value="TAT_signal_bac_arc"/>
</dbReference>
<accession>A0A933S1S4</accession>
<dbReference type="PANTHER" id="PTHR43649">
    <property type="entry name" value="ARABINOSE-BINDING PROTEIN-RELATED"/>
    <property type="match status" value="1"/>
</dbReference>
<dbReference type="InterPro" id="IPR006059">
    <property type="entry name" value="SBP"/>
</dbReference>
<evidence type="ECO:0000256" key="3">
    <source>
        <dbReference type="ARBA" id="ARBA00022764"/>
    </source>
</evidence>
<evidence type="ECO:0000313" key="6">
    <source>
        <dbReference type="Proteomes" id="UP000782519"/>
    </source>
</evidence>
<comment type="subcellular location">
    <subcellularLocation>
        <location evidence="1">Periplasm</location>
    </subcellularLocation>
</comment>
<dbReference type="InterPro" id="IPR006311">
    <property type="entry name" value="TAT_signal"/>
</dbReference>
<comment type="similarity">
    <text evidence="2">Belongs to the bacterial solute-binding protein 1 family.</text>
</comment>
<dbReference type="Pfam" id="PF01547">
    <property type="entry name" value="SBP_bac_1"/>
    <property type="match status" value="1"/>
</dbReference>
<dbReference type="PANTHER" id="PTHR43649:SF30">
    <property type="entry name" value="ABC TRANSPORTER SUBSTRATE-BINDING PROTEIN"/>
    <property type="match status" value="1"/>
</dbReference>
<name>A0A933S1S4_RHOPL</name>
<dbReference type="InterPro" id="IPR050490">
    <property type="entry name" value="Bact_solute-bd_prot1"/>
</dbReference>
<feature type="region of interest" description="Disordered" evidence="4">
    <location>
        <begin position="1"/>
        <end position="30"/>
    </location>
</feature>
<gene>
    <name evidence="5" type="ORF">HZA66_22250</name>
</gene>
<organism evidence="5 6">
    <name type="scientific">Rhodopseudomonas palustris</name>
    <dbReference type="NCBI Taxonomy" id="1076"/>
    <lineage>
        <taxon>Bacteria</taxon>
        <taxon>Pseudomonadati</taxon>
        <taxon>Pseudomonadota</taxon>
        <taxon>Alphaproteobacteria</taxon>
        <taxon>Hyphomicrobiales</taxon>
        <taxon>Nitrobacteraceae</taxon>
        <taxon>Rhodopseudomonas</taxon>
    </lineage>
</organism>